<dbReference type="InterPro" id="IPR000182">
    <property type="entry name" value="GNAT_dom"/>
</dbReference>
<dbReference type="GO" id="GO:0016747">
    <property type="term" value="F:acyltransferase activity, transferring groups other than amino-acyl groups"/>
    <property type="evidence" value="ECO:0007669"/>
    <property type="project" value="InterPro"/>
</dbReference>
<dbReference type="CDD" id="cd04301">
    <property type="entry name" value="NAT_SF"/>
    <property type="match status" value="1"/>
</dbReference>
<feature type="domain" description="N-acetyltransferase" evidence="3">
    <location>
        <begin position="24"/>
        <end position="182"/>
    </location>
</feature>
<evidence type="ECO:0000259" key="3">
    <source>
        <dbReference type="PROSITE" id="PS51186"/>
    </source>
</evidence>
<proteinExistence type="predicted"/>
<dbReference type="RefSeq" id="WP_077687331.1">
    <property type="nucleotide sequence ID" value="NZ_CP019606.1"/>
</dbReference>
<dbReference type="Gene3D" id="3.40.630.30">
    <property type="match status" value="1"/>
</dbReference>
<dbReference type="InterPro" id="IPR050832">
    <property type="entry name" value="Bact_Acetyltransf"/>
</dbReference>
<dbReference type="InterPro" id="IPR016181">
    <property type="entry name" value="Acyl_CoA_acyltransferase"/>
</dbReference>
<dbReference type="OrthoDB" id="4119890at2"/>
<keyword evidence="1" id="KW-0808">Transferase</keyword>
<evidence type="ECO:0000256" key="1">
    <source>
        <dbReference type="ARBA" id="ARBA00022679"/>
    </source>
</evidence>
<reference evidence="5" key="1">
    <citation type="submission" date="2017-02" db="EMBL/GenBank/DDBJ databases">
        <title>Tessaracoccus aquaemaris sp. nov., isolated from the intestine of a Korean rockfish, Sebastes schlegelii, in a marine aquaculture pond.</title>
        <authorList>
            <person name="Tak E.J."/>
            <person name="Bae J.-W."/>
        </authorList>
    </citation>
    <scope>NUCLEOTIDE SEQUENCE [LARGE SCALE GENOMIC DNA]</scope>
    <source>
        <strain evidence="5">NSG39</strain>
    </source>
</reference>
<dbReference type="EMBL" id="CP019606">
    <property type="protein sequence ID" value="AQP48977.1"/>
    <property type="molecule type" value="Genomic_DNA"/>
</dbReference>
<dbReference type="PANTHER" id="PTHR43877">
    <property type="entry name" value="AMINOALKYLPHOSPHONATE N-ACETYLTRANSFERASE-RELATED-RELATED"/>
    <property type="match status" value="1"/>
</dbReference>
<dbReference type="SUPFAM" id="SSF55729">
    <property type="entry name" value="Acyl-CoA N-acyltransferases (Nat)"/>
    <property type="match status" value="2"/>
</dbReference>
<dbReference type="Proteomes" id="UP000188145">
    <property type="component" value="Chromosome"/>
</dbReference>
<protein>
    <recommendedName>
        <fullName evidence="3">N-acetyltransferase domain-containing protein</fullName>
    </recommendedName>
</protein>
<accession>A0A1Q2CS96</accession>
<keyword evidence="2" id="KW-0012">Acyltransferase</keyword>
<keyword evidence="5" id="KW-1185">Reference proteome</keyword>
<dbReference type="STRING" id="1332264.BW730_17230"/>
<gene>
    <name evidence="4" type="ORF">BW730_17230</name>
</gene>
<dbReference type="Pfam" id="PF00583">
    <property type="entry name" value="Acetyltransf_1"/>
    <property type="match status" value="1"/>
</dbReference>
<name>A0A1Q2CS96_9ACTN</name>
<organism evidence="4 5">
    <name type="scientific">Tessaracoccus aquimaris</name>
    <dbReference type="NCBI Taxonomy" id="1332264"/>
    <lineage>
        <taxon>Bacteria</taxon>
        <taxon>Bacillati</taxon>
        <taxon>Actinomycetota</taxon>
        <taxon>Actinomycetes</taxon>
        <taxon>Propionibacteriales</taxon>
        <taxon>Propionibacteriaceae</taxon>
        <taxon>Tessaracoccus</taxon>
    </lineage>
</organism>
<evidence type="ECO:0000313" key="4">
    <source>
        <dbReference type="EMBL" id="AQP48977.1"/>
    </source>
</evidence>
<evidence type="ECO:0000313" key="5">
    <source>
        <dbReference type="Proteomes" id="UP000188145"/>
    </source>
</evidence>
<sequence length="357" mass="39367">MPITISEISLPERADDPVWVARGDLVRAYNHELIGTAEWDVDDESSLSLAKSNTTDRVRRILAFDGDTVIGFANLYVNERDSPDMGNVLVFVDEGFRGRGVGTALLARLDDFAAEAGLKRLTSWVMAPIAGDEPVAVPTTGIGRAPANFSGIRFSLNNGFAMEQIERVSRYDFAAPLVAPEEALAEAEAAAGDQYELIAWEGVADDDIIGGLVVLKERMDTDPPSGGMDVIESTWDVARLREIEDRFLPRNRIWRTVVRHRHSGEIVALSELFRDRINPDALVDQWDTIVLPEHRGHRLGMLVKAANLLQVRDADPGAKAVVTWNAEENRFMLGVNEALGFRPILIEAAMQKRLVAG</sequence>
<dbReference type="KEGG" id="tes:BW730_17230"/>
<dbReference type="AlphaFoldDB" id="A0A1Q2CS96"/>
<dbReference type="PROSITE" id="PS51186">
    <property type="entry name" value="GNAT"/>
    <property type="match status" value="1"/>
</dbReference>
<evidence type="ECO:0000256" key="2">
    <source>
        <dbReference type="ARBA" id="ARBA00023315"/>
    </source>
</evidence>